<evidence type="ECO:0000256" key="4">
    <source>
        <dbReference type="ARBA" id="ARBA00022786"/>
    </source>
</evidence>
<dbReference type="GO" id="GO:0071944">
    <property type="term" value="C:cell periphery"/>
    <property type="evidence" value="ECO:0007669"/>
    <property type="project" value="TreeGrafter"/>
</dbReference>
<evidence type="ECO:0000256" key="8">
    <source>
        <dbReference type="SAM" id="MobiDB-lite"/>
    </source>
</evidence>
<evidence type="ECO:0000256" key="1">
    <source>
        <dbReference type="ARBA" id="ARBA00000707"/>
    </source>
</evidence>
<proteinExistence type="inferred from homology"/>
<dbReference type="EC" id="3.4.19.12" evidence="7"/>
<gene>
    <name evidence="10" type="primary">Mindy1</name>
    <name evidence="10" type="ORF">LOCOCH_R12889</name>
</gene>
<dbReference type="GO" id="GO:0016807">
    <property type="term" value="F:cysteine-type carboxypeptidase activity"/>
    <property type="evidence" value="ECO:0007669"/>
    <property type="project" value="TreeGrafter"/>
</dbReference>
<dbReference type="PANTHER" id="PTHR18063">
    <property type="entry name" value="NF-E2 INDUCIBLE PROTEIN"/>
    <property type="match status" value="1"/>
</dbReference>
<evidence type="ECO:0000256" key="7">
    <source>
        <dbReference type="RuleBase" id="RU367139"/>
    </source>
</evidence>
<evidence type="ECO:0000256" key="2">
    <source>
        <dbReference type="ARBA" id="ARBA00006616"/>
    </source>
</evidence>
<dbReference type="Proteomes" id="UP000572057">
    <property type="component" value="Unassembled WGS sequence"/>
</dbReference>
<keyword evidence="11" id="KW-1185">Reference proteome</keyword>
<feature type="compositionally biased region" description="Basic and acidic residues" evidence="8">
    <location>
        <begin position="357"/>
        <end position="373"/>
    </location>
</feature>
<feature type="region of interest" description="Disordered" evidence="8">
    <location>
        <begin position="333"/>
        <end position="373"/>
    </location>
</feature>
<dbReference type="InterPro" id="IPR007518">
    <property type="entry name" value="MINDY"/>
</dbReference>
<name>A0A7L1SBT6_9PASS</name>
<keyword evidence="4 7" id="KW-0833">Ubl conjugation pathway</keyword>
<evidence type="ECO:0000256" key="5">
    <source>
        <dbReference type="ARBA" id="ARBA00022801"/>
    </source>
</evidence>
<sequence>EQRLQEEGSSPGAPQPVPGAAAEPPRAQPLARGEDFYCVKWISWKGERTPVITQSENGPCPLLAIMNVLLLQWKASGRGVKLPPQKEVITAEELMAHLGNCILATQPRDTSEGLQLNFQQNISDTMTVLPKLSTGLDVNVRFTGVSDFEYTPECIVFDLLNIPLYHGWLVDPQVSPLGPRKRSQGLENFAARNWGSSCNVPIPGSAQSHVGNASERLQKSGQHPPRTELTVPCPFSPLQGHLYLLVTDQGFLQEEGVVWESLHSVDGDSCFCDTEFHLSHASGKEGATAAPPDHHLQQSQVDQDFMMALSLQQGQITPSVLSDLELARQLQQEEYQQHHPHPQQHRPLSPQAGGRAAGERRQRQRPDLDCTLL</sequence>
<dbReference type="GO" id="GO:0005829">
    <property type="term" value="C:cytosol"/>
    <property type="evidence" value="ECO:0007669"/>
    <property type="project" value="TreeGrafter"/>
</dbReference>
<dbReference type="GO" id="GO:0071108">
    <property type="term" value="P:protein K48-linked deubiquitination"/>
    <property type="evidence" value="ECO:0007669"/>
    <property type="project" value="TreeGrafter"/>
</dbReference>
<dbReference type="GO" id="GO:0036435">
    <property type="term" value="F:K48-linked polyubiquitin modification-dependent protein binding"/>
    <property type="evidence" value="ECO:0007669"/>
    <property type="project" value="UniProtKB-UniRule"/>
</dbReference>
<evidence type="ECO:0000259" key="9">
    <source>
        <dbReference type="Pfam" id="PF04424"/>
    </source>
</evidence>
<feature type="domain" description="MINDY deubiquitinase" evidence="9">
    <location>
        <begin position="239"/>
        <end position="276"/>
    </location>
</feature>
<dbReference type="GO" id="GO:0140934">
    <property type="term" value="F:histone deubiquitinase activity"/>
    <property type="evidence" value="ECO:0007669"/>
    <property type="project" value="UniProtKB-UniRule"/>
</dbReference>
<dbReference type="Pfam" id="PF04424">
    <property type="entry name" value="MINDY_DUB"/>
    <property type="match status" value="2"/>
</dbReference>
<dbReference type="GO" id="GO:0004843">
    <property type="term" value="F:cysteine-type deubiquitinase activity"/>
    <property type="evidence" value="ECO:0007669"/>
    <property type="project" value="UniProtKB-UniRule"/>
</dbReference>
<dbReference type="AlphaFoldDB" id="A0A7L1SBT6"/>
<dbReference type="PANTHER" id="PTHR18063:SF7">
    <property type="entry name" value="UBIQUITIN CARBOXYL-TERMINAL HYDROLASE MINDY-1"/>
    <property type="match status" value="1"/>
</dbReference>
<organism evidence="10 11">
    <name type="scientific">Helopsaltes ochotensis</name>
    <name type="common">Middendorff's grasshopper-warbler</name>
    <dbReference type="NCBI Taxonomy" id="3150915"/>
    <lineage>
        <taxon>Eukaryota</taxon>
        <taxon>Metazoa</taxon>
        <taxon>Chordata</taxon>
        <taxon>Craniata</taxon>
        <taxon>Vertebrata</taxon>
        <taxon>Euteleostomi</taxon>
        <taxon>Archelosauria</taxon>
        <taxon>Archosauria</taxon>
        <taxon>Dinosauria</taxon>
        <taxon>Saurischia</taxon>
        <taxon>Theropoda</taxon>
        <taxon>Coelurosauria</taxon>
        <taxon>Aves</taxon>
        <taxon>Neognathae</taxon>
        <taxon>Neoaves</taxon>
        <taxon>Telluraves</taxon>
        <taxon>Australaves</taxon>
        <taxon>Passeriformes</taxon>
        <taxon>Sylvioidea</taxon>
        <taxon>Locustellidae</taxon>
        <taxon>Helopsaltes</taxon>
    </lineage>
</organism>
<keyword evidence="6 7" id="KW-0788">Thiol protease</keyword>
<dbReference type="GO" id="GO:1990380">
    <property type="term" value="F:K48-linked deubiquitinase activity"/>
    <property type="evidence" value="ECO:0007669"/>
    <property type="project" value="UniProtKB-UniRule"/>
</dbReference>
<comment type="function">
    <text evidence="7">Hydrolase that can specifically remove 'Lys-48'-linked conjugated ubiquitin from proteins. Has exodeubiquitinase activity and has a preference for long polyubiquitin chains. May play a regulatory role at the level of protein turnover.</text>
</comment>
<evidence type="ECO:0000313" key="11">
    <source>
        <dbReference type="Proteomes" id="UP000572057"/>
    </source>
</evidence>
<comment type="caution">
    <text evidence="10">The sequence shown here is derived from an EMBL/GenBank/DDBJ whole genome shotgun (WGS) entry which is preliminary data.</text>
</comment>
<keyword evidence="3 7" id="KW-0645">Protease</keyword>
<evidence type="ECO:0000313" key="10">
    <source>
        <dbReference type="EMBL" id="NXO45979.1"/>
    </source>
</evidence>
<dbReference type="GO" id="GO:0006508">
    <property type="term" value="P:proteolysis"/>
    <property type="evidence" value="ECO:0007669"/>
    <property type="project" value="UniProtKB-KW"/>
</dbReference>
<feature type="compositionally biased region" description="Low complexity" evidence="8">
    <location>
        <begin position="345"/>
        <end position="354"/>
    </location>
</feature>
<reference evidence="11" key="1">
    <citation type="submission" date="2019-09" db="EMBL/GenBank/DDBJ databases">
        <title>Bird 10,000 Genomes (B10K) Project - Family phase.</title>
        <authorList>
            <person name="Zhang G."/>
        </authorList>
    </citation>
    <scope>NUCLEOTIDE SEQUENCE [LARGE SCALE GENOMIC DNA]</scope>
</reference>
<comment type="similarity">
    <text evidence="2 7">Belongs to the MINDY deubiquitinase family. FAM63 subfamily.</text>
</comment>
<feature type="domain" description="MINDY deubiquitinase" evidence="9">
    <location>
        <begin position="36"/>
        <end position="174"/>
    </location>
</feature>
<protein>
    <recommendedName>
        <fullName evidence="7">Ubiquitin carboxyl-terminal hydrolase</fullName>
        <ecNumber evidence="7">3.4.19.12</ecNumber>
    </recommendedName>
</protein>
<feature type="region of interest" description="Disordered" evidence="8">
    <location>
        <begin position="1"/>
        <end position="28"/>
    </location>
</feature>
<dbReference type="EMBL" id="VXBM01002979">
    <property type="protein sequence ID" value="NXO45979.1"/>
    <property type="molecule type" value="Genomic_DNA"/>
</dbReference>
<comment type="catalytic activity">
    <reaction evidence="1 7">
        <text>Thiol-dependent hydrolysis of ester, thioester, amide, peptide and isopeptide bonds formed by the C-terminal Gly of ubiquitin (a 76-residue protein attached to proteins as an intracellular targeting signal).</text>
        <dbReference type="EC" id="3.4.19.12"/>
    </reaction>
</comment>
<dbReference type="InterPro" id="IPR033979">
    <property type="entry name" value="MINDY_domain"/>
</dbReference>
<feature type="non-terminal residue" evidence="10">
    <location>
        <position position="1"/>
    </location>
</feature>
<evidence type="ECO:0000256" key="6">
    <source>
        <dbReference type="ARBA" id="ARBA00022807"/>
    </source>
</evidence>
<keyword evidence="5 7" id="KW-0378">Hydrolase</keyword>
<dbReference type="OrthoDB" id="10261212at2759"/>
<feature type="region of interest" description="Disordered" evidence="8">
    <location>
        <begin position="205"/>
        <end position="225"/>
    </location>
</feature>
<feature type="non-terminal residue" evidence="10">
    <location>
        <position position="373"/>
    </location>
</feature>
<accession>A0A7L1SBT6</accession>
<evidence type="ECO:0000256" key="3">
    <source>
        <dbReference type="ARBA" id="ARBA00022670"/>
    </source>
</evidence>